<accession>A0A813FKN2</accession>
<protein>
    <recommendedName>
        <fullName evidence="2">F5/8 type C domain-containing protein</fullName>
    </recommendedName>
</protein>
<dbReference type="InterPro" id="IPR052918">
    <property type="entry name" value="Motility_Chemotaxis_Reg"/>
</dbReference>
<dbReference type="PANTHER" id="PTHR35580:SF1">
    <property type="entry name" value="PHYTASE-LIKE DOMAIN-CONTAINING PROTEIN"/>
    <property type="match status" value="1"/>
</dbReference>
<evidence type="ECO:0000259" key="2">
    <source>
        <dbReference type="PROSITE" id="PS50022"/>
    </source>
</evidence>
<dbReference type="Pfam" id="PF00754">
    <property type="entry name" value="F5_F8_type_C"/>
    <property type="match status" value="1"/>
</dbReference>
<feature type="domain" description="F5/8 type C" evidence="2">
    <location>
        <begin position="1"/>
        <end position="76"/>
    </location>
</feature>
<feature type="region of interest" description="Disordered" evidence="1">
    <location>
        <begin position="1275"/>
        <end position="1301"/>
    </location>
</feature>
<feature type="region of interest" description="Disordered" evidence="1">
    <location>
        <begin position="759"/>
        <end position="781"/>
    </location>
</feature>
<evidence type="ECO:0000256" key="1">
    <source>
        <dbReference type="SAM" id="MobiDB-lite"/>
    </source>
</evidence>
<dbReference type="PANTHER" id="PTHR35580">
    <property type="entry name" value="CELL SURFACE GLYCOPROTEIN (S-LAYER PROTEIN)-LIKE PROTEIN"/>
    <property type="match status" value="1"/>
</dbReference>
<gene>
    <name evidence="3" type="ORF">PGLA1383_LOCUS31727</name>
</gene>
<dbReference type="InterPro" id="IPR010620">
    <property type="entry name" value="SBBP_repeat"/>
</dbReference>
<keyword evidence="4" id="KW-1185">Reference proteome</keyword>
<sequence>MGECFTCGRLNSNSAWIAGQAALGEWYQMDAGQTTGIAGVVLRGLSAGKNDDAPEWVEEFLVSYSSDGSTWTRLQEITSTDGFPNKGVAVSLLVAKVASFTWPGPIAAHGGIFRLCWLRAAAPETGLVNFVTPLGQLIVVGPVGGQDWACAVGKPCSIVGLAGQGLQQGDLLRPLPHCSISDPHAPFAAAYDLAGTAFDWGTTTAALQPRGYRLCWCRPWNDTTVDGLPPLDPATSAALKTGALPGGCGAGSMLVDSGILYIKGPMATGIFHCYVGRECSILLVGELLGDGDRLLAVKLGEACGALSEPIVGMPDDGFSDPAEVRGSRYQWHSAPVTASGGDYHLCWCSASASNCSDKQQFTTDAGTLRLAGPLRDQQRTCLGGLPCMLSGIIGTSLAVGDEIKVQRSCDTTLNETIMPLTDVGFPGPAFRDNLGNFFWEYNNEARGGIYRLCWKPAGQDGAYGADAGELLLLGPMEGHRRVAVASLPLTVAAFEGVYIPGAAPGSTASQMGDRVMVQQSCSGNLSQPPLPGIGSGGISRKMRPGATEFLWGDTLVSAPGGTYRLCWCAGHRLDGSPRACGSNDDFMVDAGALKVDGPQGGQSWTCSASRPCSIKGVKGNGLTVNDSLLVKSGDCRGGVPLLGLHWASVGLPVVNEAGTEAAFTWGHMAVGAQGGYYRVCFCTARSWAPDAEPCNSQNPQRYTTDAGAMVINGPRPAHGPWALQFGGASNDSAKFVVVDSSEPEKGLGHALVAGDTSGTIERPATAKSRGESQGLTSTGGRTDADFIEVECGWTRHDGGDQQWRATCRFPRLSLQPLDLKNEGEGDTWVSKVGYNGSTIWTRQIGNFGNENLGGLAVNRKDHSIVLAGRTSGNMVPGAPYNKDSRGPDSMSGGYDCWVVKIDQYGEYMAAFQFGSAMDDFVGGVEVAYDGIYVAVTRSDDMLNKAPEGGMDAMIVKFSHDLVFEWAGLIGSEGDDILSVLQLYRGADNRERLLGIGTTTYNLFARNQGNTDIFVVVYSTGPYDNREAGVQLGGDGQDVATAVTSDSDGNIYVAGYSDGNLYFDWDPFESKSPKPGGWDGFVMKLDVNLKWVWTNMPGKQHDEYIYGIAYLPGTSTEMSDLLISGTTYTFWPEKASGIEDTAGVSAFLVGDEQLGQVDAWLMTLSTLDGRYNNWQKQLRSPGNEVMFAVAAEAAGGHAYVAGKVAGAAFQPELGATPLVSYGGEDAVLLKLVWGRAAARCFRGSVCEAGIASGVGLSTGDIGILSPTRCGMGTENAPGIPDTAADGSAVDEGDSGQGPSGLRQRLRWGNQVEGRVLNAQVGRYVLCWCKDGCEGAVPLEISVVFISGPEPGQGRTCVRGEFCDMTGTRGRDLDSWDRLAVMESCGGKFAEGFPRGGFTEGVVTFQSTTSDTSCATVAANEMQFVSSNFGCERVTASAGSYKLCFCTPRGAGASCQLAYDFSFDIGTMVVQGPLRNQARKCVFGYRCWAEDIQGVGLADGDLILVLDKCRMPQTSPAAGNMTIRGIAGLTPGAGVPAYGKDGSQYLLAETVLAIAGTYRMCWCRPSLSATGCGITDSFAADIGGITVVTPALSLLRRCVRGQTCAIIDLEGFGLADGDAVHVLHFCPDKPNYGIFQEDVPPTGVFIDGWPRKGLSLPAEIGGTSVSWGVEVVMAPVGRYPICWCMGSSPFRRCDQPQDFYVRIGELELSGPVPEQQFTAVAGHPITLPGLVGYGMEKGDAMA</sequence>
<dbReference type="EMBL" id="CAJNNV010025350">
    <property type="protein sequence ID" value="CAE8613990.1"/>
    <property type="molecule type" value="Genomic_DNA"/>
</dbReference>
<proteinExistence type="predicted"/>
<name>A0A813FKN2_POLGL</name>
<dbReference type="SUPFAM" id="SSF49785">
    <property type="entry name" value="Galactose-binding domain-like"/>
    <property type="match status" value="1"/>
</dbReference>
<evidence type="ECO:0000313" key="4">
    <source>
        <dbReference type="Proteomes" id="UP000654075"/>
    </source>
</evidence>
<dbReference type="InterPro" id="IPR008979">
    <property type="entry name" value="Galactose-bd-like_sf"/>
</dbReference>
<dbReference type="Gene3D" id="2.60.120.260">
    <property type="entry name" value="Galactose-binding domain-like"/>
    <property type="match status" value="1"/>
</dbReference>
<dbReference type="OrthoDB" id="408936at2759"/>
<evidence type="ECO:0000313" key="3">
    <source>
        <dbReference type="EMBL" id="CAE8613990.1"/>
    </source>
</evidence>
<dbReference type="PROSITE" id="PS50022">
    <property type="entry name" value="FA58C_3"/>
    <property type="match status" value="1"/>
</dbReference>
<dbReference type="InterPro" id="IPR000421">
    <property type="entry name" value="FA58C"/>
</dbReference>
<comment type="caution">
    <text evidence="3">The sequence shown here is derived from an EMBL/GenBank/DDBJ whole genome shotgun (WGS) entry which is preliminary data.</text>
</comment>
<reference evidence="3" key="1">
    <citation type="submission" date="2021-02" db="EMBL/GenBank/DDBJ databases">
        <authorList>
            <person name="Dougan E. K."/>
            <person name="Rhodes N."/>
            <person name="Thang M."/>
            <person name="Chan C."/>
        </authorList>
    </citation>
    <scope>NUCLEOTIDE SEQUENCE</scope>
</reference>
<dbReference type="Proteomes" id="UP000654075">
    <property type="component" value="Unassembled WGS sequence"/>
</dbReference>
<feature type="compositionally biased region" description="Polar residues" evidence="1">
    <location>
        <begin position="771"/>
        <end position="780"/>
    </location>
</feature>
<feature type="non-terminal residue" evidence="3">
    <location>
        <position position="1"/>
    </location>
</feature>
<organism evidence="3 4">
    <name type="scientific">Polarella glacialis</name>
    <name type="common">Dinoflagellate</name>
    <dbReference type="NCBI Taxonomy" id="89957"/>
    <lineage>
        <taxon>Eukaryota</taxon>
        <taxon>Sar</taxon>
        <taxon>Alveolata</taxon>
        <taxon>Dinophyceae</taxon>
        <taxon>Suessiales</taxon>
        <taxon>Suessiaceae</taxon>
        <taxon>Polarella</taxon>
    </lineage>
</organism>
<dbReference type="Pfam" id="PF06739">
    <property type="entry name" value="SBBP"/>
    <property type="match status" value="1"/>
</dbReference>